<reference evidence="6" key="1">
    <citation type="journal article" date="2019" name="Int. J. Syst. Evol. Microbiol.">
        <title>The Global Catalogue of Microorganisms (GCM) 10K type strain sequencing project: providing services to taxonomists for standard genome sequencing and annotation.</title>
        <authorList>
            <consortium name="The Broad Institute Genomics Platform"/>
            <consortium name="The Broad Institute Genome Sequencing Center for Infectious Disease"/>
            <person name="Wu L."/>
            <person name="Ma J."/>
        </authorList>
    </citation>
    <scope>NUCLEOTIDE SEQUENCE [LARGE SCALE GENOMIC DNA]</scope>
    <source>
        <strain evidence="6">KCTC 42953</strain>
    </source>
</reference>
<keyword evidence="2" id="KW-0472">Membrane</keyword>
<keyword evidence="6" id="KW-1185">Reference proteome</keyword>
<dbReference type="NCBIfam" id="TIGR04226">
    <property type="entry name" value="RrgB_K2N_iso_D2"/>
    <property type="match status" value="1"/>
</dbReference>
<comment type="caution">
    <text evidence="5">The sequence shown here is derived from an EMBL/GenBank/DDBJ whole genome shotgun (WGS) entry which is preliminary data.</text>
</comment>
<dbReference type="PANTHER" id="PTHR34819:SF3">
    <property type="entry name" value="CELL SURFACE PROTEIN"/>
    <property type="match status" value="1"/>
</dbReference>
<dbReference type="RefSeq" id="WP_077409955.1">
    <property type="nucleotide sequence ID" value="NZ_JBHRTS010000002.1"/>
</dbReference>
<feature type="domain" description="DUF11" evidence="4">
    <location>
        <begin position="2395"/>
        <end position="2520"/>
    </location>
</feature>
<keyword evidence="3" id="KW-0732">Signal</keyword>
<dbReference type="InterPro" id="IPR001434">
    <property type="entry name" value="OmcB-like_DUF11"/>
</dbReference>
<dbReference type="Pfam" id="PF01345">
    <property type="entry name" value="DUF11"/>
    <property type="match status" value="5"/>
</dbReference>
<organism evidence="5 6">
    <name type="scientific">Marinicella sediminis</name>
    <dbReference type="NCBI Taxonomy" id="1792834"/>
    <lineage>
        <taxon>Bacteria</taxon>
        <taxon>Pseudomonadati</taxon>
        <taxon>Pseudomonadota</taxon>
        <taxon>Gammaproteobacteria</taxon>
        <taxon>Lysobacterales</taxon>
        <taxon>Marinicellaceae</taxon>
        <taxon>Marinicella</taxon>
    </lineage>
</organism>
<evidence type="ECO:0000313" key="5">
    <source>
        <dbReference type="EMBL" id="MFC3193277.1"/>
    </source>
</evidence>
<feature type="region of interest" description="Disordered" evidence="1">
    <location>
        <begin position="2369"/>
        <end position="2389"/>
    </location>
</feature>
<evidence type="ECO:0000313" key="6">
    <source>
        <dbReference type="Proteomes" id="UP001595533"/>
    </source>
</evidence>
<feature type="domain" description="DUF11" evidence="4">
    <location>
        <begin position="2126"/>
        <end position="2249"/>
    </location>
</feature>
<feature type="domain" description="DUF11" evidence="4">
    <location>
        <begin position="921"/>
        <end position="1034"/>
    </location>
</feature>
<gene>
    <name evidence="5" type="ORF">ACFODZ_03370</name>
</gene>
<proteinExistence type="predicted"/>
<name>A0ABV7J807_9GAMM</name>
<dbReference type="EMBL" id="JBHRTS010000002">
    <property type="protein sequence ID" value="MFC3193277.1"/>
    <property type="molecule type" value="Genomic_DNA"/>
</dbReference>
<feature type="region of interest" description="Disordered" evidence="1">
    <location>
        <begin position="2650"/>
        <end position="2677"/>
    </location>
</feature>
<accession>A0ABV7J807</accession>
<feature type="compositionally biased region" description="Polar residues" evidence="1">
    <location>
        <begin position="2369"/>
        <end position="2388"/>
    </location>
</feature>
<feature type="chain" id="PRO_5046437855" evidence="3">
    <location>
        <begin position="20"/>
        <end position="2719"/>
    </location>
</feature>
<evidence type="ECO:0000259" key="4">
    <source>
        <dbReference type="Pfam" id="PF01345"/>
    </source>
</evidence>
<keyword evidence="2" id="KW-0812">Transmembrane</keyword>
<feature type="domain" description="DUF11" evidence="4">
    <location>
        <begin position="1995"/>
        <end position="2108"/>
    </location>
</feature>
<dbReference type="InterPro" id="IPR051172">
    <property type="entry name" value="Chlamydia_OmcB"/>
</dbReference>
<dbReference type="InterPro" id="IPR026466">
    <property type="entry name" value="Fim_isopep_form_D2_dom"/>
</dbReference>
<dbReference type="Proteomes" id="UP001595533">
    <property type="component" value="Unassembled WGS sequence"/>
</dbReference>
<dbReference type="InterPro" id="IPR008966">
    <property type="entry name" value="Adhesion_dom_sf"/>
</dbReference>
<feature type="region of interest" description="Disordered" evidence="1">
    <location>
        <begin position="2093"/>
        <end position="2112"/>
    </location>
</feature>
<evidence type="ECO:0000256" key="2">
    <source>
        <dbReference type="SAM" id="Phobius"/>
    </source>
</evidence>
<dbReference type="SUPFAM" id="SSF49401">
    <property type="entry name" value="Bacterial adhesins"/>
    <property type="match status" value="1"/>
</dbReference>
<sequence length="2719" mass="279674">MLQRILVWVLLLCTGWAMAQTPVVDPVADDSGFPGSSACFDVTLSNTGSPGFGPYLQVIMPAELSLDSATLFGGAVSITPVGTFPAAPGNQLTDPITGSQVSGNEGDVLYILQPPVGSVVDGGLPLDISICYTIDPNATVNDPLNVQVIPVYEFGDTATGDNGPITGSSVDFNITPTLIEFEKSNNAPEGERPPGDDWPVSYDLIARVAPNNTIDNLVINDVLPTGFIIDLPSVTVSAGCVLNSTSPINVSCVSINGTGGNDVSISYSGYFDDILNLSTCDASTQTNNATVDGEFMGMAIPQLVATSDVNIEHLSIQKSANTSVASPGNTITFTLRAQLSEFTTVDALIITDTMDDGFTFVNGSESSSIGPITAGVSEVAGITTLTFDLTAANGGAITGGAPEITITYQATIDQAYDNSAPILASDVLDNLITSSYDLTAGAVACAETSSHSTTIRPVEITKNVVNLQPFYEPGDSVTYRLSMAIPSGDTNGIIFTDYLPLPVLDATTVSTTFGVDVIHSPDDTLGLTPTSISTNGATNSVAINWPNITTSSAQTLSVDLTVTITTDPFADNLNLSNILAVQSENTDTTIVTNVTPVNIQVRAPQLVITKGVLSADQGNISPPASVLPVDGDLTGGDANDSVLFMITVENTGGARAFDVVITDPVVTNLDSCTVSSVTDGTGAPLATSGSIATGLMLTNPLAANDGSIGAPFADDTALVTLDCSLNSGLEFNTTIVNSAAVSFTGASGGGGFPSQTDDATITSAMPGISKTVVSVTPDVDGVNNTITVGELIRYQVVVTLPEGVANGAQIIDRLDNGLLLDSVISLNASAGAATDVAGGFPGVLAAATGTGTRDLLLDLGTLTSSATGETLTLIYDVLVDDSAAISNGVNRNNRVDFVSTNLAQGDVRANAPNRRVREPNLIISKSVSPMVGDAGDVVSYTITVTNIGQSPAFDVAVEDLLTDVHLSLVSGSVVTSAGTVTSGNTVGDDTILIDVGSINRTGQPGDVLTITFDASIGGGVTAGTQINNTASVTTYHSLPGGGRVYPQINGSTQVNVATATASKTVLGATSTEQSAGVSGQGDGSLVDLTIGESVTFEIIATLAEGVSPQVIITDTLPDSAAGQMQLISAAVISEGANLTVTNSFPVPTTGPDNVINFDFGQVTNAADGVVNDADRIVVHVIAQVTDIPANMGVEVLRNTALVQFNGGVDATVFADVEVVEPLMAIDKTSLLNTGDAGDTFTVILTASNFAANGSSATAFDARLVDVLPTEWLFAGNLQTVSGLAPDSLTEVSGTINAEWSVYPLGQDTVISFDVTLANTVTPGQVIQNTAQLQWDSMPGLINEQRTGSDNDGHSITIGAPGLVKLVTMTSESSTGSSINGAEPDLTIGELVTYQFTVTLPEGTTPQAIASDQLPTTGTLLHVISSQIVSVGSQISLGMGTTGTPGTATDSNADGYDDQVNWVLGDVLNTPDGMNNGGDQVTFEVVAVLVDEPVNQSGADDVINNARIDFDGGMLRATALVDVVEPVLSITKTTLPAVVIGDAGDVLNYQLSISHDVASTADAFNVVINDILPVPGTQWINDATVTSSCPSLVTDSSGEPNITFTFPVLDLTTASCTIDYQVQVTNTVNPNSTYQNLAALQYDSTPVFVAGQSRRGIDAADASFDTSVPALIKTTTATSVAQTGDDQANPLLPDLAIGEWVDYDITITLPEGNTVDAIIQDNLPLAGSGTLMEVVSAAVTRLGGNVTTSLPGTPVITDTDVDTVDDQVVFDFGTITNLPDGLVDINDQISVRVTARLLDDPLNTGGDTVINNASFDFAGSAGPLMSLAEVDVVEPNLNFEKQMGPLVNGRVPITLTLSNTGGTAPAFDVVITDVLDGNIWDLSSITADVIPAGFVFSEIAGAGFATVEISSDPLGSSPDYSLEPDEQLVFVFSALLRDDVVLPNPINNTATVTEINSLPGTDSNERDYSDLTDVAVLGFSDLDSTKTDALLLDGNNNGQANPGDTIRYTVVINNVGSGDATGVTFSDAPDMNTTLVVGSVTTSQGVVLSGNTAGDTSVFIDVGTLLSMDSLSITFDVLINNPFPVGVTQISNQGSVDSNEFSPIDTDDPDTGNVDDPTLTPVVAEHDLSISKDDGGITASAGDTIIYAINYANLGDQNSSGVVITETIPDNTIFNPGANTDPWVCVPGNMAGSTCTLVVGNLDGGQSGSVVFAVDVFNPKPSGVTQIDNTVSIADDGLNGAETNTSNNVDDEITPVDAAPDLTINKSDAVSVVAPGDVIVYALDYANVGTQDATGVVIAETVPDHSTFDAAASTIGWSCADGAPAASPCQFLIGNLAAGDPAQQILFAVRVVNPLPSGVDLVNNAVSITDDGNNGADTNPGNNADSENTPVGALPDLFINKTDNDITSAPGGLVVYVLDYGNIGTQNATGVIIAETVPDHSTFSPGSSTAGWACVPDNTAGSQCLLSVGALNVGDIGMADFAVVVDDPLSAGVNELVNTTSIADDGSNGVDPDMSNNVSTDSTGLFLEPPVGIKTGVFDANDNKLIHWTFYWFNPNNDRDLPVFVFDPIPDRTVYVPGSASCVADGSSNCTNPVFNAALNQLELTALIAPDFGAPINAAQADLMNEIVIQFSTRITAGGEVQIENQAFANWDEDNDGDATNDANDGQTPIPTDAPLTPELGDPTVLGAIFAVSATDRWALVLLLIVLMGMAYRHQKLTTP</sequence>
<feature type="transmembrane region" description="Helical" evidence="2">
    <location>
        <begin position="2684"/>
        <end position="2706"/>
    </location>
</feature>
<feature type="domain" description="DUF11" evidence="4">
    <location>
        <begin position="2260"/>
        <end position="2385"/>
    </location>
</feature>
<feature type="signal peptide" evidence="3">
    <location>
        <begin position="1"/>
        <end position="19"/>
    </location>
</feature>
<evidence type="ECO:0000256" key="1">
    <source>
        <dbReference type="SAM" id="MobiDB-lite"/>
    </source>
</evidence>
<dbReference type="NCBIfam" id="TIGR01451">
    <property type="entry name" value="B_ant_repeat"/>
    <property type="match status" value="4"/>
</dbReference>
<dbReference type="PANTHER" id="PTHR34819">
    <property type="entry name" value="LARGE CYSTEINE-RICH PERIPLASMIC PROTEIN OMCB"/>
    <property type="match status" value="1"/>
</dbReference>
<dbReference type="Gene3D" id="2.60.40.740">
    <property type="match status" value="4"/>
</dbReference>
<evidence type="ECO:0000256" key="3">
    <source>
        <dbReference type="SAM" id="SignalP"/>
    </source>
</evidence>
<dbReference type="InterPro" id="IPR047589">
    <property type="entry name" value="DUF11_rpt"/>
</dbReference>
<keyword evidence="2" id="KW-1133">Transmembrane helix</keyword>
<protein>
    <submittedName>
        <fullName evidence="5">Isopeptide-forming domain-containing fimbrial protein</fullName>
    </submittedName>
</protein>